<reference evidence="2 3" key="1">
    <citation type="submission" date="2015-01" db="EMBL/GenBank/DDBJ databases">
        <title>Vibrio sp. C5 JCM 19232 whole genome shotgun sequence.</title>
        <authorList>
            <person name="Sawabe T."/>
            <person name="Meirelles P."/>
            <person name="Feng G."/>
            <person name="Sayaka M."/>
            <person name="Hattori M."/>
            <person name="Ohkuma M."/>
        </authorList>
    </citation>
    <scope>NUCLEOTIDE SEQUENCE [LARGE SCALE GENOMIC DNA]</scope>
    <source>
        <strain evidence="2 3">JCM19232</strain>
    </source>
</reference>
<accession>A0A0B8PI04</accession>
<name>A0A0B8PI04_9VIBR</name>
<proteinExistence type="predicted"/>
<gene>
    <name evidence="2" type="ORF">JCM19232_947</name>
</gene>
<evidence type="ECO:0000256" key="1">
    <source>
        <dbReference type="SAM" id="SignalP"/>
    </source>
</evidence>
<feature type="signal peptide" evidence="1">
    <location>
        <begin position="1"/>
        <end position="20"/>
    </location>
</feature>
<comment type="caution">
    <text evidence="2">The sequence shown here is derived from an EMBL/GenBank/DDBJ whole genome shotgun (WGS) entry which is preliminary data.</text>
</comment>
<keyword evidence="1" id="KW-0732">Signal</keyword>
<dbReference type="Proteomes" id="UP000031670">
    <property type="component" value="Unassembled WGS sequence"/>
</dbReference>
<organism evidence="2 3">
    <name type="scientific">Vibrio ishigakensis</name>
    <dbReference type="NCBI Taxonomy" id="1481914"/>
    <lineage>
        <taxon>Bacteria</taxon>
        <taxon>Pseudomonadati</taxon>
        <taxon>Pseudomonadota</taxon>
        <taxon>Gammaproteobacteria</taxon>
        <taxon>Vibrionales</taxon>
        <taxon>Vibrionaceae</taxon>
        <taxon>Vibrio</taxon>
    </lineage>
</organism>
<feature type="chain" id="PRO_5002122444" evidence="1">
    <location>
        <begin position="21"/>
        <end position="178"/>
    </location>
</feature>
<evidence type="ECO:0000313" key="2">
    <source>
        <dbReference type="EMBL" id="GAM64277.1"/>
    </source>
</evidence>
<dbReference type="EMBL" id="BBSA01000012">
    <property type="protein sequence ID" value="GAM64277.1"/>
    <property type="molecule type" value="Genomic_DNA"/>
</dbReference>
<evidence type="ECO:0000313" key="3">
    <source>
        <dbReference type="Proteomes" id="UP000031670"/>
    </source>
</evidence>
<reference evidence="2 3" key="2">
    <citation type="submission" date="2015-01" db="EMBL/GenBank/DDBJ databases">
        <authorList>
            <consortium name="NBRP consortium"/>
            <person name="Sawabe T."/>
            <person name="Meirelles P."/>
            <person name="Feng G."/>
            <person name="Sayaka M."/>
            <person name="Hattori M."/>
            <person name="Ohkuma M."/>
        </authorList>
    </citation>
    <scope>NUCLEOTIDE SEQUENCE [LARGE SCALE GENOMIC DNA]</scope>
    <source>
        <strain evidence="2 3">JCM19232</strain>
    </source>
</reference>
<dbReference type="AlphaFoldDB" id="A0A0B8PI04"/>
<protein>
    <submittedName>
        <fullName evidence="2">Uncharacterized protein</fullName>
    </submittedName>
</protein>
<sequence>MFLRQLSILGLLIASFSSHAALHPNWFYPFISDNFAPWSEREFYQSQEWFECSESEQVLYCSDEVSLYSAKVFGQWDGEENTLSIEGAFSLNAFNQMQLGLRADGFQLIEIDLGTENYKVTEQLTRKSAEQVDKEVLSLIGRYSAIYPRTLVWLNPESNALATWQSDNKTIQITFQNK</sequence>